<dbReference type="Proteomes" id="UP001499979">
    <property type="component" value="Unassembled WGS sequence"/>
</dbReference>
<accession>A0ABN1UP50</accession>
<name>A0ABN1UP50_9ACTN</name>
<evidence type="ECO:0000313" key="2">
    <source>
        <dbReference type="EMBL" id="GAA1160233.1"/>
    </source>
</evidence>
<sequence length="85" mass="9104">MTEDPEFPGPVENPAEPDTVPPEPERVRTGIAGVDGVIVAVEELEERPIEEHVGVFEAAQDRLRRALDATDLGDDSGDDPGADRA</sequence>
<dbReference type="RefSeq" id="WP_343910060.1">
    <property type="nucleotide sequence ID" value="NZ_BAAAJE010000028.1"/>
</dbReference>
<evidence type="ECO:0000256" key="1">
    <source>
        <dbReference type="SAM" id="MobiDB-lite"/>
    </source>
</evidence>
<dbReference type="EMBL" id="BAAAJE010000028">
    <property type="protein sequence ID" value="GAA1160233.1"/>
    <property type="molecule type" value="Genomic_DNA"/>
</dbReference>
<keyword evidence="3" id="KW-1185">Reference proteome</keyword>
<feature type="region of interest" description="Disordered" evidence="1">
    <location>
        <begin position="1"/>
        <end position="26"/>
    </location>
</feature>
<organism evidence="2 3">
    <name type="scientific">Nocardioides aquiterrae</name>
    <dbReference type="NCBI Taxonomy" id="203799"/>
    <lineage>
        <taxon>Bacteria</taxon>
        <taxon>Bacillati</taxon>
        <taxon>Actinomycetota</taxon>
        <taxon>Actinomycetes</taxon>
        <taxon>Propionibacteriales</taxon>
        <taxon>Nocardioidaceae</taxon>
        <taxon>Nocardioides</taxon>
    </lineage>
</organism>
<evidence type="ECO:0000313" key="3">
    <source>
        <dbReference type="Proteomes" id="UP001499979"/>
    </source>
</evidence>
<reference evidence="2 3" key="1">
    <citation type="journal article" date="2019" name="Int. J. Syst. Evol. Microbiol.">
        <title>The Global Catalogue of Microorganisms (GCM) 10K type strain sequencing project: providing services to taxonomists for standard genome sequencing and annotation.</title>
        <authorList>
            <consortium name="The Broad Institute Genomics Platform"/>
            <consortium name="The Broad Institute Genome Sequencing Center for Infectious Disease"/>
            <person name="Wu L."/>
            <person name="Ma J."/>
        </authorList>
    </citation>
    <scope>NUCLEOTIDE SEQUENCE [LARGE SCALE GENOMIC DNA]</scope>
    <source>
        <strain evidence="2 3">JCM 11813</strain>
    </source>
</reference>
<proteinExistence type="predicted"/>
<comment type="caution">
    <text evidence="2">The sequence shown here is derived from an EMBL/GenBank/DDBJ whole genome shotgun (WGS) entry which is preliminary data.</text>
</comment>
<gene>
    <name evidence="2" type="ORF">GCM10009606_42820</name>
</gene>
<protein>
    <submittedName>
        <fullName evidence="2">Uncharacterized protein</fullName>
    </submittedName>
</protein>